<sequence length="117" mass="12960">MKEIGHVVYVDSNWEVPFSTGKRDFLGLDGAFMKGPFPGQILTAVALDGNNGVYPLAYAIVEAENLDSWTWFLTNLGDDLGLTSNSNFTFITDRQKGVLPAIAKSQFKDLQRAKSNW</sequence>
<proteinExistence type="predicted"/>
<dbReference type="EMBL" id="CM042017">
    <property type="protein sequence ID" value="KAI3689042.1"/>
    <property type="molecule type" value="Genomic_DNA"/>
</dbReference>
<protein>
    <submittedName>
        <fullName evidence="1">Uncharacterized protein</fullName>
    </submittedName>
</protein>
<name>A0ACB8YU52_CICIN</name>
<dbReference type="Proteomes" id="UP001055811">
    <property type="component" value="Linkage Group LG09"/>
</dbReference>
<evidence type="ECO:0000313" key="1">
    <source>
        <dbReference type="EMBL" id="KAI3689042.1"/>
    </source>
</evidence>
<evidence type="ECO:0000313" key="2">
    <source>
        <dbReference type="Proteomes" id="UP001055811"/>
    </source>
</evidence>
<reference evidence="2" key="1">
    <citation type="journal article" date="2022" name="Mol. Ecol. Resour.">
        <title>The genomes of chicory, endive, great burdock and yacon provide insights into Asteraceae palaeo-polyploidization history and plant inulin production.</title>
        <authorList>
            <person name="Fan W."/>
            <person name="Wang S."/>
            <person name="Wang H."/>
            <person name="Wang A."/>
            <person name="Jiang F."/>
            <person name="Liu H."/>
            <person name="Zhao H."/>
            <person name="Xu D."/>
            <person name="Zhang Y."/>
        </authorList>
    </citation>
    <scope>NUCLEOTIDE SEQUENCE [LARGE SCALE GENOMIC DNA]</scope>
    <source>
        <strain evidence="2">cv. Punajuju</strain>
    </source>
</reference>
<reference evidence="1 2" key="2">
    <citation type="journal article" date="2022" name="Mol. Ecol. Resour.">
        <title>The genomes of chicory, endive, great burdock and yacon provide insights into Asteraceae paleo-polyploidization history and plant inulin production.</title>
        <authorList>
            <person name="Fan W."/>
            <person name="Wang S."/>
            <person name="Wang H."/>
            <person name="Wang A."/>
            <person name="Jiang F."/>
            <person name="Liu H."/>
            <person name="Zhao H."/>
            <person name="Xu D."/>
            <person name="Zhang Y."/>
        </authorList>
    </citation>
    <scope>NUCLEOTIDE SEQUENCE [LARGE SCALE GENOMIC DNA]</scope>
    <source>
        <strain evidence="2">cv. Punajuju</strain>
        <tissue evidence="1">Leaves</tissue>
    </source>
</reference>
<comment type="caution">
    <text evidence="1">The sequence shown here is derived from an EMBL/GenBank/DDBJ whole genome shotgun (WGS) entry which is preliminary data.</text>
</comment>
<gene>
    <name evidence="1" type="ORF">L2E82_46990</name>
</gene>
<accession>A0ACB8YU52</accession>
<organism evidence="1 2">
    <name type="scientific">Cichorium intybus</name>
    <name type="common">Chicory</name>
    <dbReference type="NCBI Taxonomy" id="13427"/>
    <lineage>
        <taxon>Eukaryota</taxon>
        <taxon>Viridiplantae</taxon>
        <taxon>Streptophyta</taxon>
        <taxon>Embryophyta</taxon>
        <taxon>Tracheophyta</taxon>
        <taxon>Spermatophyta</taxon>
        <taxon>Magnoliopsida</taxon>
        <taxon>eudicotyledons</taxon>
        <taxon>Gunneridae</taxon>
        <taxon>Pentapetalae</taxon>
        <taxon>asterids</taxon>
        <taxon>campanulids</taxon>
        <taxon>Asterales</taxon>
        <taxon>Asteraceae</taxon>
        <taxon>Cichorioideae</taxon>
        <taxon>Cichorieae</taxon>
        <taxon>Cichoriinae</taxon>
        <taxon>Cichorium</taxon>
    </lineage>
</organism>
<keyword evidence="2" id="KW-1185">Reference proteome</keyword>